<keyword evidence="4" id="KW-1015">Disulfide bond</keyword>
<gene>
    <name evidence="7" type="ORF">HUG17_3078</name>
</gene>
<dbReference type="Pfam" id="PF00560">
    <property type="entry name" value="LRR_1"/>
    <property type="match status" value="1"/>
</dbReference>
<accession>A0A9D4NTQ2</accession>
<dbReference type="PROSITE" id="PS50835">
    <property type="entry name" value="IG_LIKE"/>
    <property type="match status" value="1"/>
</dbReference>
<keyword evidence="1" id="KW-0433">Leucine-rich repeat</keyword>
<feature type="transmembrane region" description="Helical" evidence="5">
    <location>
        <begin position="687"/>
        <end position="708"/>
    </location>
</feature>
<dbReference type="InterPro" id="IPR007110">
    <property type="entry name" value="Ig-like_dom"/>
</dbReference>
<dbReference type="PROSITE" id="PS51450">
    <property type="entry name" value="LRR"/>
    <property type="match status" value="3"/>
</dbReference>
<dbReference type="InterPro" id="IPR001611">
    <property type="entry name" value="Leu-rich_rpt"/>
</dbReference>
<reference evidence="7" key="2">
    <citation type="journal article" date="2021" name="World Allergy Organ. J.">
        <title>Chromosome-level assembly of Dermatophagoides farinae genome and transcriptome reveals two novel allergens Der f 37 and Der f 39.</title>
        <authorList>
            <person name="Chen J."/>
            <person name="Cai Z."/>
            <person name="Fan D."/>
            <person name="Hu J."/>
            <person name="Hou Y."/>
            <person name="He Y."/>
            <person name="Zhang Z."/>
            <person name="Zhao Z."/>
            <person name="Gao P."/>
            <person name="Hu W."/>
            <person name="Sun J."/>
            <person name="Li J."/>
            <person name="Ji K."/>
        </authorList>
    </citation>
    <scope>NUCLEOTIDE SEQUENCE</scope>
    <source>
        <strain evidence="7">JKM2019</strain>
    </source>
</reference>
<evidence type="ECO:0000256" key="5">
    <source>
        <dbReference type="SAM" id="Phobius"/>
    </source>
</evidence>
<dbReference type="InterPro" id="IPR000483">
    <property type="entry name" value="Cys-rich_flank_reg_C"/>
</dbReference>
<reference evidence="7" key="1">
    <citation type="submission" date="2020-06" db="EMBL/GenBank/DDBJ databases">
        <authorList>
            <person name="Ji K."/>
            <person name="Li J."/>
        </authorList>
    </citation>
    <scope>NUCLEOTIDE SEQUENCE</scope>
    <source>
        <strain evidence="7">JKM2019</strain>
        <tissue evidence="7">Whole body</tissue>
    </source>
</reference>
<keyword evidence="5" id="KW-0812">Transmembrane</keyword>
<keyword evidence="5" id="KW-1133">Transmembrane helix</keyword>
<dbReference type="Pfam" id="PF13855">
    <property type="entry name" value="LRR_8"/>
    <property type="match status" value="2"/>
</dbReference>
<dbReference type="InterPro" id="IPR036179">
    <property type="entry name" value="Ig-like_dom_sf"/>
</dbReference>
<dbReference type="SUPFAM" id="SSF48726">
    <property type="entry name" value="Immunoglobulin"/>
    <property type="match status" value="1"/>
</dbReference>
<dbReference type="SMART" id="SM00364">
    <property type="entry name" value="LRR_BAC"/>
    <property type="match status" value="4"/>
</dbReference>
<dbReference type="SMART" id="SM00369">
    <property type="entry name" value="LRR_TYP"/>
    <property type="match status" value="8"/>
</dbReference>
<dbReference type="Proteomes" id="UP000828236">
    <property type="component" value="Unassembled WGS sequence"/>
</dbReference>
<dbReference type="InterPro" id="IPR013783">
    <property type="entry name" value="Ig-like_fold"/>
</dbReference>
<evidence type="ECO:0000256" key="4">
    <source>
        <dbReference type="ARBA" id="ARBA00023157"/>
    </source>
</evidence>
<dbReference type="Gene3D" id="3.80.10.10">
    <property type="entry name" value="Ribonuclease Inhibitor"/>
    <property type="match status" value="2"/>
</dbReference>
<dbReference type="SMART" id="SM00082">
    <property type="entry name" value="LRRCT"/>
    <property type="match status" value="1"/>
</dbReference>
<protein>
    <submittedName>
        <fullName evidence="7">Leucine rich repeat containing protein</fullName>
    </submittedName>
</protein>
<evidence type="ECO:0000313" key="7">
    <source>
        <dbReference type="EMBL" id="KAH7639045.1"/>
    </source>
</evidence>
<organism evidence="7">
    <name type="scientific">Dermatophagoides farinae</name>
    <name type="common">American house dust mite</name>
    <dbReference type="NCBI Taxonomy" id="6954"/>
    <lineage>
        <taxon>Eukaryota</taxon>
        <taxon>Metazoa</taxon>
        <taxon>Ecdysozoa</taxon>
        <taxon>Arthropoda</taxon>
        <taxon>Chelicerata</taxon>
        <taxon>Arachnida</taxon>
        <taxon>Acari</taxon>
        <taxon>Acariformes</taxon>
        <taxon>Sarcoptiformes</taxon>
        <taxon>Astigmata</taxon>
        <taxon>Psoroptidia</taxon>
        <taxon>Analgoidea</taxon>
        <taxon>Pyroglyphidae</taxon>
        <taxon>Dermatophagoidinae</taxon>
        <taxon>Dermatophagoides</taxon>
    </lineage>
</organism>
<dbReference type="PRINTS" id="PR00019">
    <property type="entry name" value="LEURICHRPT"/>
</dbReference>
<dbReference type="SUPFAM" id="SSF52058">
    <property type="entry name" value="L domain-like"/>
    <property type="match status" value="1"/>
</dbReference>
<evidence type="ECO:0000259" key="6">
    <source>
        <dbReference type="PROSITE" id="PS50835"/>
    </source>
</evidence>
<dbReference type="Gene3D" id="2.60.40.10">
    <property type="entry name" value="Immunoglobulins"/>
    <property type="match status" value="2"/>
</dbReference>
<dbReference type="InterPro" id="IPR050541">
    <property type="entry name" value="LRR_TM_domain-containing"/>
</dbReference>
<dbReference type="PANTHER" id="PTHR24369">
    <property type="entry name" value="ANTIGEN BSP, PUTATIVE-RELATED"/>
    <property type="match status" value="1"/>
</dbReference>
<dbReference type="InterPro" id="IPR003591">
    <property type="entry name" value="Leu-rich_rpt_typical-subtyp"/>
</dbReference>
<dbReference type="PANTHER" id="PTHR24369:SF213">
    <property type="entry name" value="INSULIN LIKE GROWTH FACTOR BINDING PROTEIN ACID LABILE SUBUNIT"/>
    <property type="match status" value="1"/>
</dbReference>
<dbReference type="EMBL" id="SDOV01000007">
    <property type="protein sequence ID" value="KAH7639045.1"/>
    <property type="molecule type" value="Genomic_DNA"/>
</dbReference>
<evidence type="ECO:0000256" key="1">
    <source>
        <dbReference type="ARBA" id="ARBA00022614"/>
    </source>
</evidence>
<proteinExistence type="predicted"/>
<evidence type="ECO:0000256" key="3">
    <source>
        <dbReference type="ARBA" id="ARBA00022737"/>
    </source>
</evidence>
<dbReference type="GO" id="GO:0005886">
    <property type="term" value="C:plasma membrane"/>
    <property type="evidence" value="ECO:0007669"/>
    <property type="project" value="TreeGrafter"/>
</dbReference>
<sequence>MISHHIFASLLIDDSNVHDDNPDDIILKSTRTRYNIIDSDTVNNDPISSVELIFDTPVFQHEDLLLECRYRLNVNKKLYSIKWYKDDDEFFQYMPNDHPKVQHYNNKIITTMPEYEIGYDSFWLLLRNVNSEFQGIYSCELSTDAPEFMTLKDYKPLEVYVLPNKSPRISGNKLNFLLKSRIDLNCTSPKSRPVSIIQWFINDQLAPSDYLIHYNTVNHSDGLQTRTVRLKFIVNEEHYQLGHMKLECVAIYRKLVIGQNGTLVRIESSSVHHGGSLPPNRPIWTPIVDIGHADHNESLTITESTVAISDVCQSKQCSCMNLTSDVYNQYYHHVDCSHHHLTKIPLSHTLPPKTRHLDLSMNNITIVDKFESIDCLVRLSLAINGLKKIDSFAFEQLPKLVTLDLSYNELEEIPSTLLQGLSDLQFLNISNNRLKFIPVELFKTNGYLHELNMAHNPISFIQPDTFSYLGQLEILNLAQNSFYSIAIGMFQRLEKLEILDLSGNELQSVPTDALHLVKRLQALDLSENPIRVLNMASFYKFESLLELSLNKMPKLVRIEKQTFSTLKNLQRLSIEDNPHLSTIDENAFMGMFDRQSISIKYVNLRRNQLNRLSEKTLPFCNLTYLDLRQNPWNCDCNLRWMHYCHGSTEFENDIICSTPEQYSGQELVAIKPDSMRCKISRNNDSHYLFLLCVFFMTGIFISIFMLIFREKLIQMYGKRNRTNEGSIYYVRAQSEQVE</sequence>
<keyword evidence="5" id="KW-0472">Membrane</keyword>
<feature type="domain" description="Ig-like" evidence="6">
    <location>
        <begin position="46"/>
        <end position="150"/>
    </location>
</feature>
<keyword evidence="3" id="KW-0677">Repeat</keyword>
<dbReference type="InterPro" id="IPR032675">
    <property type="entry name" value="LRR_dom_sf"/>
</dbReference>
<dbReference type="AlphaFoldDB" id="A0A9D4NTQ2"/>
<name>A0A9D4NTQ2_DERFA</name>
<keyword evidence="2" id="KW-0732">Signal</keyword>
<comment type="caution">
    <text evidence="7">The sequence shown here is derived from an EMBL/GenBank/DDBJ whole genome shotgun (WGS) entry which is preliminary data.</text>
</comment>
<evidence type="ECO:0000256" key="2">
    <source>
        <dbReference type="ARBA" id="ARBA00022729"/>
    </source>
</evidence>